<evidence type="ECO:0000256" key="1">
    <source>
        <dbReference type="SAM" id="MobiDB-lite"/>
    </source>
</evidence>
<reference evidence="2 3" key="1">
    <citation type="journal article" date="2014" name="Int. J. Syst. Evol. Microbiol.">
        <title>Complete genome sequence of Corynebacterium casei LMG S-19264T (=DSM 44701T), isolated from a smear-ripened cheese.</title>
        <authorList>
            <consortium name="US DOE Joint Genome Institute (JGI-PGF)"/>
            <person name="Walter F."/>
            <person name="Albersmeier A."/>
            <person name="Kalinowski J."/>
            <person name="Ruckert C."/>
        </authorList>
    </citation>
    <scope>NUCLEOTIDE SEQUENCE [LARGE SCALE GENOMIC DNA]</scope>
    <source>
        <strain evidence="2 3">KCTC 19473</strain>
    </source>
</reference>
<comment type="caution">
    <text evidence="2">The sequence shown here is derived from an EMBL/GenBank/DDBJ whole genome shotgun (WGS) entry which is preliminary data.</text>
</comment>
<gene>
    <name evidence="2" type="ORF">GCM10007147_10060</name>
</gene>
<dbReference type="EMBL" id="BMXL01000003">
    <property type="protein sequence ID" value="GHD19152.1"/>
    <property type="molecule type" value="Genomic_DNA"/>
</dbReference>
<evidence type="ECO:0000313" key="3">
    <source>
        <dbReference type="Proteomes" id="UP000654947"/>
    </source>
</evidence>
<feature type="region of interest" description="Disordered" evidence="1">
    <location>
        <begin position="1"/>
        <end position="50"/>
    </location>
</feature>
<proteinExistence type="predicted"/>
<keyword evidence="3" id="KW-1185">Reference proteome</keyword>
<organism evidence="2 3">
    <name type="scientific">Nocardiopsis kunsanensis</name>
    <dbReference type="NCBI Taxonomy" id="141693"/>
    <lineage>
        <taxon>Bacteria</taxon>
        <taxon>Bacillati</taxon>
        <taxon>Actinomycetota</taxon>
        <taxon>Actinomycetes</taxon>
        <taxon>Streptosporangiales</taxon>
        <taxon>Nocardiopsidaceae</taxon>
        <taxon>Nocardiopsis</taxon>
    </lineage>
</organism>
<protein>
    <submittedName>
        <fullName evidence="2">Uncharacterized protein</fullName>
    </submittedName>
</protein>
<dbReference type="AlphaFoldDB" id="A0A918X952"/>
<dbReference type="Proteomes" id="UP000654947">
    <property type="component" value="Unassembled WGS sequence"/>
</dbReference>
<feature type="compositionally biased region" description="Basic and acidic residues" evidence="1">
    <location>
        <begin position="1"/>
        <end position="14"/>
    </location>
</feature>
<evidence type="ECO:0000313" key="2">
    <source>
        <dbReference type="EMBL" id="GHD19152.1"/>
    </source>
</evidence>
<sequence>MAAASDMEKRRIDMDASESCVRRSNRPDPEMSISPRSSVMRVLSDQQADTDCDFPGTFRYCSPGRSAP</sequence>
<name>A0A918X952_9ACTN</name>
<accession>A0A918X952</accession>